<evidence type="ECO:0000313" key="2">
    <source>
        <dbReference type="EMBL" id="CAG8459035.1"/>
    </source>
</evidence>
<name>A0A9N8VSF4_9GLOM</name>
<dbReference type="Proteomes" id="UP000789396">
    <property type="component" value="Unassembled WGS sequence"/>
</dbReference>
<dbReference type="AlphaFoldDB" id="A0A9N8VSF4"/>
<feature type="signal peptide" evidence="1">
    <location>
        <begin position="1"/>
        <end position="19"/>
    </location>
</feature>
<dbReference type="SUPFAM" id="SSF117281">
    <property type="entry name" value="Kelch motif"/>
    <property type="match status" value="1"/>
</dbReference>
<dbReference type="InterPro" id="IPR015915">
    <property type="entry name" value="Kelch-typ_b-propeller"/>
</dbReference>
<feature type="chain" id="PRO_5040169383" evidence="1">
    <location>
        <begin position="20"/>
        <end position="180"/>
    </location>
</feature>
<comment type="caution">
    <text evidence="2">The sequence shown here is derived from an EMBL/GenBank/DDBJ whole genome shotgun (WGS) entry which is preliminary data.</text>
</comment>
<dbReference type="EMBL" id="CAJVPZ010000258">
    <property type="protein sequence ID" value="CAG8459035.1"/>
    <property type="molecule type" value="Genomic_DNA"/>
</dbReference>
<dbReference type="OrthoDB" id="432528at2759"/>
<evidence type="ECO:0000256" key="1">
    <source>
        <dbReference type="SAM" id="SignalP"/>
    </source>
</evidence>
<accession>A0A9N8VSF4</accession>
<gene>
    <name evidence="2" type="ORF">RFULGI_LOCUS597</name>
</gene>
<keyword evidence="1" id="KW-0732">Signal</keyword>
<evidence type="ECO:0000313" key="3">
    <source>
        <dbReference type="Proteomes" id="UP000789396"/>
    </source>
</evidence>
<dbReference type="Gene3D" id="2.120.10.80">
    <property type="entry name" value="Kelch-type beta propeller"/>
    <property type="match status" value="1"/>
</dbReference>
<keyword evidence="3" id="KW-1185">Reference proteome</keyword>
<feature type="non-terminal residue" evidence="2">
    <location>
        <position position="1"/>
    </location>
</feature>
<protein>
    <submittedName>
        <fullName evidence="2">13970_t:CDS:1</fullName>
    </submittedName>
</protein>
<organism evidence="2 3">
    <name type="scientific">Racocetra fulgida</name>
    <dbReference type="NCBI Taxonomy" id="60492"/>
    <lineage>
        <taxon>Eukaryota</taxon>
        <taxon>Fungi</taxon>
        <taxon>Fungi incertae sedis</taxon>
        <taxon>Mucoromycota</taxon>
        <taxon>Glomeromycotina</taxon>
        <taxon>Glomeromycetes</taxon>
        <taxon>Diversisporales</taxon>
        <taxon>Gigasporaceae</taxon>
        <taxon>Racocetra</taxon>
    </lineage>
</organism>
<reference evidence="2" key="1">
    <citation type="submission" date="2021-06" db="EMBL/GenBank/DDBJ databases">
        <authorList>
            <person name="Kallberg Y."/>
            <person name="Tangrot J."/>
            <person name="Rosling A."/>
        </authorList>
    </citation>
    <scope>NUCLEOTIDE SEQUENCE</scope>
    <source>
        <strain evidence="2">IN212</strain>
    </source>
</reference>
<proteinExistence type="predicted"/>
<sequence length="180" mass="20316">MKTFFILFTILGIIIQTYCFPEGHPEGRGGHESVQVNDKLYFMGGSRLISQSNPKRYNLSNEVFYLDLSSQFNIRNPPFVDLTNGTSQMLYGNEKGAAVLGGSNRSDVYLIGGTQLRLSTLNWNVTDQFIYIYRTIPKIWTKLEQGIKGTQPSRRRSTSTVIKPNGTIYIFGGRVEQDMG</sequence>